<feature type="region of interest" description="Disordered" evidence="1">
    <location>
        <begin position="1122"/>
        <end position="1179"/>
    </location>
</feature>
<feature type="compositionally biased region" description="Low complexity" evidence="1">
    <location>
        <begin position="884"/>
        <end position="895"/>
    </location>
</feature>
<organism evidence="2 3">
    <name type="scientific">Tilletia indica</name>
    <dbReference type="NCBI Taxonomy" id="43049"/>
    <lineage>
        <taxon>Eukaryota</taxon>
        <taxon>Fungi</taxon>
        <taxon>Dikarya</taxon>
        <taxon>Basidiomycota</taxon>
        <taxon>Ustilaginomycotina</taxon>
        <taxon>Exobasidiomycetes</taxon>
        <taxon>Tilletiales</taxon>
        <taxon>Tilletiaceae</taxon>
        <taxon>Tilletia</taxon>
    </lineage>
</organism>
<feature type="region of interest" description="Disordered" evidence="1">
    <location>
        <begin position="798"/>
        <end position="841"/>
    </location>
</feature>
<evidence type="ECO:0000256" key="1">
    <source>
        <dbReference type="SAM" id="MobiDB-lite"/>
    </source>
</evidence>
<keyword evidence="3" id="KW-1185">Reference proteome</keyword>
<feature type="compositionally biased region" description="Basic and acidic residues" evidence="1">
    <location>
        <begin position="819"/>
        <end position="828"/>
    </location>
</feature>
<proteinExistence type="predicted"/>
<gene>
    <name evidence="2" type="ORF">A4X13_0g5446</name>
</gene>
<feature type="compositionally biased region" description="Basic residues" evidence="1">
    <location>
        <begin position="1096"/>
        <end position="1108"/>
    </location>
</feature>
<feature type="region of interest" description="Disordered" evidence="1">
    <location>
        <begin position="1079"/>
        <end position="1110"/>
    </location>
</feature>
<feature type="region of interest" description="Disordered" evidence="1">
    <location>
        <begin position="67"/>
        <end position="88"/>
    </location>
</feature>
<reference evidence="2" key="2">
    <citation type="journal article" date="2019" name="IMA Fungus">
        <title>Genome sequencing and comparison of five Tilletia species to identify candidate genes for the detection of regulated species infecting wheat.</title>
        <authorList>
            <person name="Nguyen H.D.T."/>
            <person name="Sultana T."/>
            <person name="Kesanakurti P."/>
            <person name="Hambleton S."/>
        </authorList>
    </citation>
    <scope>NUCLEOTIDE SEQUENCE</scope>
    <source>
        <strain evidence="2">DAOMC 236416</strain>
    </source>
</reference>
<feature type="region of interest" description="Disordered" evidence="1">
    <location>
        <begin position="863"/>
        <end position="926"/>
    </location>
</feature>
<evidence type="ECO:0000313" key="2">
    <source>
        <dbReference type="EMBL" id="KAE8248854.1"/>
    </source>
</evidence>
<dbReference type="EMBL" id="LWDF02000425">
    <property type="protein sequence ID" value="KAE8248854.1"/>
    <property type="molecule type" value="Genomic_DNA"/>
</dbReference>
<dbReference type="Proteomes" id="UP000077521">
    <property type="component" value="Unassembled WGS sequence"/>
</dbReference>
<comment type="caution">
    <text evidence="2">The sequence shown here is derived from an EMBL/GenBank/DDBJ whole genome shotgun (WGS) entry which is preliminary data.</text>
</comment>
<reference evidence="2" key="1">
    <citation type="submission" date="2016-04" db="EMBL/GenBank/DDBJ databases">
        <authorList>
            <person name="Nguyen H.D."/>
            <person name="Samba Siva P."/>
            <person name="Cullis J."/>
            <person name="Levesque C.A."/>
            <person name="Hambleton S."/>
        </authorList>
    </citation>
    <scope>NUCLEOTIDE SEQUENCE</scope>
    <source>
        <strain evidence="2">DAOMC 236416</strain>
    </source>
</reference>
<feature type="region of interest" description="Disordered" evidence="1">
    <location>
        <begin position="305"/>
        <end position="335"/>
    </location>
</feature>
<accession>A0A177TE22</accession>
<feature type="compositionally biased region" description="Polar residues" evidence="1">
    <location>
        <begin position="424"/>
        <end position="439"/>
    </location>
</feature>
<feature type="compositionally biased region" description="Polar residues" evidence="1">
    <location>
        <begin position="402"/>
        <end position="413"/>
    </location>
</feature>
<dbReference type="AlphaFoldDB" id="A0A177TE22"/>
<feature type="region of interest" description="Disordered" evidence="1">
    <location>
        <begin position="1003"/>
        <end position="1024"/>
    </location>
</feature>
<protein>
    <submittedName>
        <fullName evidence="2">Uncharacterized protein</fullName>
    </submittedName>
</protein>
<feature type="region of interest" description="Disordered" evidence="1">
    <location>
        <begin position="402"/>
        <end position="446"/>
    </location>
</feature>
<sequence length="1200" mass="127764">MSFLTSLPVTPPVKSTSLSSSQISRSISLASTVILSSSESSEPEDTAWVSTLQELRKSALYLGALNETSPATPASNDDDCRPSPSPLPTKVVSPAPLIPFFPGITTPTSAPLYVSRIRSRTNKDDTATFFDVFAPEVDTPSPIRLTRQLSFLSLPSLPVTSMSTTWQLPQVVLEEDESERQTPQLRHSFRLSDAGIHSSAGCSSVSALGRPLGSPISLWRARNGSEVSFDGSVSALALPDSNRLSTVSCHTFGHSIEHSASMKVLYGKSPSPAVSVVATPSAEALDFSAGHPELVTSSLLQPVISPGMRRPLDDSPAVGGEKPRRRRGSGPGKAAIGAPRSIFVYQTTAPPVLALPRPYPSLEDIKRARRNSAAKVTISPAPSSATSRSAYADVSDYDALSPGSQRSLISPGSRQALGPGAFSRSDTYSGSPDTIIESNGNRRKYSNDPLQVVTTAFASPSHGSPILSMSVTRTKAQTERFHKSKAHSCKAKVALPRRNASMLDIRTSAEAQTRLTPMIPLRSSSTNLIAPPSPAGPSHVPITAASSMPIPQISVSAYSPQPDSFSPVLPHQQAVEVAPGIVGAARQDTRGIVPKAAKLLKGAKLSRWKQKSLPETPNIGPRLSSPPESVNLAQCSPLRRSASALSMLMKLDKNSSAPTAAKDGGSRAGQVSAKDEAVIPIAIISRENSLVLDREEAERFEKVGTASLTAGGRSARGTSDEEDVELLEDGMACLPRKMVSMQDALAMGPDLNLVLVHDEREFEKKKHQQQTSAVGVEGKKGWIGVPAALRSVRSFASLANPRSPRKPSLGINVPLPTPPDERDADKPRSAGRSKTPSNAPAKVSYDVMLGVAGALLAMDGNRQRSHSLTPNDSSAGPEIVLEPSTSSGSRASSRMQRSERYPTSNLERPHPQAPATPPQEEKEAVHERTLLERTPAKASALQLGLGPAFTTPSPAAAVRDIAWAGRPELITDSGSEISTIELRRAFWNDDDERVEDDRFRRCLPPVSPSSDGLTPRSGGESVVTPLRRSSDIGLGTSTTMSSIRRYERDQYTWLRMQEASPTLPACDLPRSSSLGSAISTIPFPRASPGYEAPPARPRRSPLRAKSTKRSIGVASGALIASLQLDQRESGSGGSGMSDSDEDGRDDEEDSTSDSSDPCKTPSPRSERRMAPLPMTPSSCKGAFSEAADLLPLEAWLQWTD</sequence>
<evidence type="ECO:0000313" key="3">
    <source>
        <dbReference type="Proteomes" id="UP000077521"/>
    </source>
</evidence>
<name>A0A177TE22_9BASI</name>
<feature type="compositionally biased region" description="Acidic residues" evidence="1">
    <location>
        <begin position="1138"/>
        <end position="1151"/>
    </location>
</feature>